<dbReference type="SUPFAM" id="SSF51215">
    <property type="entry name" value="Regulatory protein AraC"/>
    <property type="match status" value="1"/>
</dbReference>
<dbReference type="PROSITE" id="PS01124">
    <property type="entry name" value="HTH_ARAC_FAMILY_2"/>
    <property type="match status" value="1"/>
</dbReference>
<dbReference type="PANTHER" id="PTHR46796">
    <property type="entry name" value="HTH-TYPE TRANSCRIPTIONAL ACTIVATOR RHAS-RELATED"/>
    <property type="match status" value="1"/>
</dbReference>
<evidence type="ECO:0000256" key="2">
    <source>
        <dbReference type="ARBA" id="ARBA00023125"/>
    </source>
</evidence>
<dbReference type="RefSeq" id="WP_319834336.1">
    <property type="nucleotide sequence ID" value="NZ_CP138858.1"/>
</dbReference>
<accession>A0ABZ0RQG9</accession>
<dbReference type="Proteomes" id="UP001324993">
    <property type="component" value="Chromosome"/>
</dbReference>
<evidence type="ECO:0000313" key="6">
    <source>
        <dbReference type="Proteomes" id="UP001324993"/>
    </source>
</evidence>
<keyword evidence="3" id="KW-0804">Transcription</keyword>
<dbReference type="Pfam" id="PF12852">
    <property type="entry name" value="Cupin_6"/>
    <property type="match status" value="1"/>
</dbReference>
<evidence type="ECO:0000256" key="3">
    <source>
        <dbReference type="ARBA" id="ARBA00023163"/>
    </source>
</evidence>
<feature type="domain" description="HTH araC/xylS-type" evidence="4">
    <location>
        <begin position="218"/>
        <end position="316"/>
    </location>
</feature>
<protein>
    <submittedName>
        <fullName evidence="5">AraC family transcriptional regulator</fullName>
    </submittedName>
</protein>
<dbReference type="SMART" id="SM00342">
    <property type="entry name" value="HTH_ARAC"/>
    <property type="match status" value="1"/>
</dbReference>
<organism evidence="5 6">
    <name type="scientific">Coraliomargarita algicola</name>
    <dbReference type="NCBI Taxonomy" id="3092156"/>
    <lineage>
        <taxon>Bacteria</taxon>
        <taxon>Pseudomonadati</taxon>
        <taxon>Verrucomicrobiota</taxon>
        <taxon>Opitutia</taxon>
        <taxon>Puniceicoccales</taxon>
        <taxon>Coraliomargaritaceae</taxon>
        <taxon>Coraliomargarita</taxon>
    </lineage>
</organism>
<sequence length="320" mass="35930">MSIDTLETAFRAVDPLGEALHSLHMSGTFYSRSELTAPWGIDLPAMPECLMFHVVTKGRCWIEFPNGETQVLNSGDFALIPHGQGHTIVDNPESKAINIFELDREQISPRYELLKHGGGGELARIICGAVAVKDPAAQRVVSLLPKIIVMQTNTPENDWLLGTIRMMMNEAETLKPGGDTIITRVSDILVVQAIRHWLEKEPLAKTGWLGALHDEQIGKAIARIHRQPTHPWSVEALAEQVGMSRSSFAKRFMDMVGQSPMQYVRQWRFQVASNWLRETDLPLAEIAEKLSYESEASFNRSFKKFTGQTPGSLRRTRSRN</sequence>
<keyword evidence="2" id="KW-0238">DNA-binding</keyword>
<dbReference type="EMBL" id="CP138858">
    <property type="protein sequence ID" value="WPJ97494.1"/>
    <property type="molecule type" value="Genomic_DNA"/>
</dbReference>
<dbReference type="InterPro" id="IPR037923">
    <property type="entry name" value="HTH-like"/>
</dbReference>
<keyword evidence="1" id="KW-0805">Transcription regulation</keyword>
<dbReference type="InterPro" id="IPR009057">
    <property type="entry name" value="Homeodomain-like_sf"/>
</dbReference>
<dbReference type="InterPro" id="IPR014710">
    <property type="entry name" value="RmlC-like_jellyroll"/>
</dbReference>
<proteinExistence type="predicted"/>
<evidence type="ECO:0000259" key="4">
    <source>
        <dbReference type="PROSITE" id="PS01124"/>
    </source>
</evidence>
<evidence type="ECO:0000256" key="1">
    <source>
        <dbReference type="ARBA" id="ARBA00023015"/>
    </source>
</evidence>
<dbReference type="Gene3D" id="2.60.120.10">
    <property type="entry name" value="Jelly Rolls"/>
    <property type="match status" value="1"/>
</dbReference>
<dbReference type="Gene3D" id="1.10.10.60">
    <property type="entry name" value="Homeodomain-like"/>
    <property type="match status" value="2"/>
</dbReference>
<dbReference type="Pfam" id="PF12833">
    <property type="entry name" value="HTH_18"/>
    <property type="match status" value="1"/>
</dbReference>
<gene>
    <name evidence="5" type="ORF">SH580_07195</name>
</gene>
<keyword evidence="6" id="KW-1185">Reference proteome</keyword>
<dbReference type="PANTHER" id="PTHR46796:SF7">
    <property type="entry name" value="ARAC FAMILY TRANSCRIPTIONAL REGULATOR"/>
    <property type="match status" value="1"/>
</dbReference>
<name>A0ABZ0RQG9_9BACT</name>
<dbReference type="SUPFAM" id="SSF46689">
    <property type="entry name" value="Homeodomain-like"/>
    <property type="match status" value="2"/>
</dbReference>
<dbReference type="InterPro" id="IPR050204">
    <property type="entry name" value="AraC_XylS_family_regulators"/>
</dbReference>
<reference evidence="5 6" key="1">
    <citation type="submission" date="2023-11" db="EMBL/GenBank/DDBJ databases">
        <title>Coraliomargarita sp. nov., isolated from marine algae.</title>
        <authorList>
            <person name="Lee J.K."/>
            <person name="Baek J.H."/>
            <person name="Kim J.M."/>
            <person name="Choi D.G."/>
            <person name="Jeon C.O."/>
        </authorList>
    </citation>
    <scope>NUCLEOTIDE SEQUENCE [LARGE SCALE GENOMIC DNA]</scope>
    <source>
        <strain evidence="5 6">J2-16</strain>
    </source>
</reference>
<dbReference type="InterPro" id="IPR032783">
    <property type="entry name" value="AraC_lig"/>
</dbReference>
<dbReference type="InterPro" id="IPR018060">
    <property type="entry name" value="HTH_AraC"/>
</dbReference>
<evidence type="ECO:0000313" key="5">
    <source>
        <dbReference type="EMBL" id="WPJ97494.1"/>
    </source>
</evidence>